<dbReference type="RefSeq" id="WP_008085480.1">
    <property type="nucleotide sequence ID" value="NC_013926.1"/>
</dbReference>
<evidence type="ECO:0000256" key="3">
    <source>
        <dbReference type="ARBA" id="ARBA00022692"/>
    </source>
</evidence>
<protein>
    <submittedName>
        <fullName evidence="7">Type II secretion system F domain protein</fullName>
    </submittedName>
</protein>
<evidence type="ECO:0000256" key="2">
    <source>
        <dbReference type="ARBA" id="ARBA00022475"/>
    </source>
</evidence>
<dbReference type="PANTHER" id="PTHR35402:SF1">
    <property type="entry name" value="TYPE II SECRETION SYSTEM PROTEIN GSPF DOMAIN-CONTAINING PROTEIN"/>
    <property type="match status" value="1"/>
</dbReference>
<sequence length="332" mass="37293">MKLFAKLFAKYAPTPPNRPYKVKLPKGSLPTYINLDPYHKLAWKLMGKMAEKSVKKKKFSKLEMDLLKAHILLRPQEYLAYVYFTTLLVGVIGIVMAAMLVLMGLSLGNKMITILFLLIGIFMMVIIPIMTYFSLISSPASKAKKRAKDIDTHLPTAVNFIAALSSADVTVASIFKELSTRKEYGEIAKEAEWITRDTELLGKDILTAIEEASRRSPSVKWQEFLQGVITTATSGGRLKPFFMSKSEEYEKEKRLMLKKNMESLGLFAEIYVTVGVAFPLFLVVIIAIMALINKNSAASTVMLLEIIVVVMIPVLIFVFSYFIYSTSKEVAE</sequence>
<dbReference type="GO" id="GO:0005886">
    <property type="term" value="C:plasma membrane"/>
    <property type="evidence" value="ECO:0007669"/>
    <property type="project" value="UniProtKB-SubCell"/>
</dbReference>
<organism evidence="7 8">
    <name type="scientific">Aciduliprofundum boonei (strain DSM 19572 / T469)</name>
    <dbReference type="NCBI Taxonomy" id="439481"/>
    <lineage>
        <taxon>Archaea</taxon>
        <taxon>Methanobacteriati</taxon>
        <taxon>Thermoplasmatota</taxon>
        <taxon>DHVE2 group</taxon>
        <taxon>Candidatus Aciduliprofundum</taxon>
    </lineage>
</organism>
<dbReference type="Proteomes" id="UP000001400">
    <property type="component" value="Chromosome"/>
</dbReference>
<evidence type="ECO:0000256" key="1">
    <source>
        <dbReference type="ARBA" id="ARBA00004651"/>
    </source>
</evidence>
<accession>B5IFF5</accession>
<reference evidence="7" key="1">
    <citation type="submission" date="2010-02" db="EMBL/GenBank/DDBJ databases">
        <title>Complete sequence of Aciduliprofundum boonei T469.</title>
        <authorList>
            <consortium name="US DOE Joint Genome Institute"/>
            <person name="Lucas S."/>
            <person name="Copeland A."/>
            <person name="Lapidus A."/>
            <person name="Cheng J.-F."/>
            <person name="Bruce D."/>
            <person name="Goodwin L."/>
            <person name="Pitluck S."/>
            <person name="Saunders E."/>
            <person name="Detter J.C."/>
            <person name="Han C."/>
            <person name="Tapia R."/>
            <person name="Land M."/>
            <person name="Hauser L."/>
            <person name="Kyrpides N."/>
            <person name="Mikhailova N."/>
            <person name="Flores G."/>
            <person name="Reysenbach A.-L."/>
            <person name="Woyke T."/>
        </authorList>
    </citation>
    <scope>NUCLEOTIDE SEQUENCE</scope>
    <source>
        <strain evidence="7">T469</strain>
    </source>
</reference>
<dbReference type="Pfam" id="PF00482">
    <property type="entry name" value="T2SSF"/>
    <property type="match status" value="1"/>
</dbReference>
<dbReference type="HOGENOM" id="CLU_051791_0_0_2"/>
<dbReference type="InterPro" id="IPR056569">
    <property type="entry name" value="ArlJ-like"/>
</dbReference>
<dbReference type="EMBL" id="CP001941">
    <property type="protein sequence ID" value="ADD07819.1"/>
    <property type="molecule type" value="Genomic_DNA"/>
</dbReference>
<evidence type="ECO:0000313" key="7">
    <source>
        <dbReference type="EMBL" id="ADD07819.1"/>
    </source>
</evidence>
<proteinExistence type="predicted"/>
<keyword evidence="8" id="KW-1185">Reference proteome</keyword>
<keyword evidence="5" id="KW-0472">Membrane</keyword>
<name>B5IFF5_ACIB4</name>
<keyword evidence="2" id="KW-1003">Cell membrane</keyword>
<comment type="subcellular location">
    <subcellularLocation>
        <location evidence="1">Cell membrane</location>
        <topology evidence="1">Multi-pass membrane protein</topology>
    </subcellularLocation>
</comment>
<evidence type="ECO:0000313" key="8">
    <source>
        <dbReference type="Proteomes" id="UP000001400"/>
    </source>
</evidence>
<dbReference type="GeneID" id="8826940"/>
<keyword evidence="4" id="KW-1133">Transmembrane helix</keyword>
<gene>
    <name evidence="7" type="ordered locus">Aboo_0007</name>
</gene>
<evidence type="ECO:0000259" key="6">
    <source>
        <dbReference type="Pfam" id="PF00482"/>
    </source>
</evidence>
<keyword evidence="3" id="KW-0812">Transmembrane</keyword>
<dbReference type="PANTHER" id="PTHR35402">
    <property type="entry name" value="INTEGRAL MEMBRANE PROTEIN-RELATED"/>
    <property type="match status" value="1"/>
</dbReference>
<dbReference type="eggNOG" id="arCOG01808">
    <property type="taxonomic scope" value="Archaea"/>
</dbReference>
<feature type="domain" description="Type II secretion system protein GspF" evidence="6">
    <location>
        <begin position="160"/>
        <end position="285"/>
    </location>
</feature>
<evidence type="ECO:0000256" key="5">
    <source>
        <dbReference type="ARBA" id="ARBA00023136"/>
    </source>
</evidence>
<dbReference type="InterPro" id="IPR018076">
    <property type="entry name" value="T2SS_GspF_dom"/>
</dbReference>
<dbReference type="KEGG" id="abi:Aboo_0007"/>
<dbReference type="OrthoDB" id="12374at2157"/>
<evidence type="ECO:0000256" key="4">
    <source>
        <dbReference type="ARBA" id="ARBA00022989"/>
    </source>
</evidence>
<dbReference type="AlphaFoldDB" id="B5IFF5"/>
<dbReference type="STRING" id="439481.Aboo_0007"/>